<evidence type="ECO:0000313" key="2">
    <source>
        <dbReference type="Proteomes" id="UP000299102"/>
    </source>
</evidence>
<organism evidence="1 2">
    <name type="scientific">Eumeta variegata</name>
    <name type="common">Bagworm moth</name>
    <name type="synonym">Eumeta japonica</name>
    <dbReference type="NCBI Taxonomy" id="151549"/>
    <lineage>
        <taxon>Eukaryota</taxon>
        <taxon>Metazoa</taxon>
        <taxon>Ecdysozoa</taxon>
        <taxon>Arthropoda</taxon>
        <taxon>Hexapoda</taxon>
        <taxon>Insecta</taxon>
        <taxon>Pterygota</taxon>
        <taxon>Neoptera</taxon>
        <taxon>Endopterygota</taxon>
        <taxon>Lepidoptera</taxon>
        <taxon>Glossata</taxon>
        <taxon>Ditrysia</taxon>
        <taxon>Tineoidea</taxon>
        <taxon>Psychidae</taxon>
        <taxon>Oiketicinae</taxon>
        <taxon>Eumeta</taxon>
    </lineage>
</organism>
<keyword evidence="2" id="KW-1185">Reference proteome</keyword>
<gene>
    <name evidence="1" type="ORF">EVAR_22708_1</name>
</gene>
<reference evidence="1 2" key="1">
    <citation type="journal article" date="2019" name="Commun. Biol.">
        <title>The bagworm genome reveals a unique fibroin gene that provides high tensile strength.</title>
        <authorList>
            <person name="Kono N."/>
            <person name="Nakamura H."/>
            <person name="Ohtoshi R."/>
            <person name="Tomita M."/>
            <person name="Numata K."/>
            <person name="Arakawa K."/>
        </authorList>
    </citation>
    <scope>NUCLEOTIDE SEQUENCE [LARGE SCALE GENOMIC DNA]</scope>
</reference>
<sequence>MVGMRSHCGIQAEGGYSVGVGHRCRRTPISDYALWPNTLFCGDYSVRGRNKGAARLSAVSGPLCEVAMNAPPPRDKPATAPLNLKAAPWPLRPRRWHACQLAAPLCSLAEHANRYNYCKYKARNSAAVKIVMKASQWCKIGTRGRRRKGKGALNLRFAFHHTQAIQSGRVSCVVLTVRQTRVIGPMTHSPLHHPFSSLNSFTLHQTFYSYPKSRQHTGPEAAVTTYSLVTFMLVCPS</sequence>
<dbReference type="AlphaFoldDB" id="A0A4C1UTL8"/>
<dbReference type="EMBL" id="BGZK01000219">
    <property type="protein sequence ID" value="GBP29336.1"/>
    <property type="molecule type" value="Genomic_DNA"/>
</dbReference>
<accession>A0A4C1UTL8</accession>
<evidence type="ECO:0000313" key="1">
    <source>
        <dbReference type="EMBL" id="GBP29336.1"/>
    </source>
</evidence>
<protein>
    <submittedName>
        <fullName evidence="1">Uncharacterized protein</fullName>
    </submittedName>
</protein>
<comment type="caution">
    <text evidence="1">The sequence shown here is derived from an EMBL/GenBank/DDBJ whole genome shotgun (WGS) entry which is preliminary data.</text>
</comment>
<name>A0A4C1UTL8_EUMVA</name>
<proteinExistence type="predicted"/>
<dbReference type="Proteomes" id="UP000299102">
    <property type="component" value="Unassembled WGS sequence"/>
</dbReference>